<evidence type="ECO:0000256" key="10">
    <source>
        <dbReference type="ARBA" id="ARBA00022741"/>
    </source>
</evidence>
<dbReference type="GO" id="GO:0000781">
    <property type="term" value="C:chromosome, telomeric region"/>
    <property type="evidence" value="ECO:0007669"/>
    <property type="project" value="EnsemblFungi"/>
</dbReference>
<evidence type="ECO:0000256" key="6">
    <source>
        <dbReference type="ARBA" id="ARBA00022485"/>
    </source>
</evidence>
<dbReference type="OrthoDB" id="6513042at2759"/>
<keyword evidence="16" id="KW-0411">Iron-sulfur</keyword>
<gene>
    <name evidence="26" type="ORF">Kpol_1050p80</name>
</gene>
<proteinExistence type="inferred from homology"/>
<evidence type="ECO:0000256" key="4">
    <source>
        <dbReference type="ARBA" id="ARBA00012551"/>
    </source>
</evidence>
<feature type="compositionally biased region" description="Basic and acidic residues" evidence="22">
    <location>
        <begin position="1"/>
        <end position="14"/>
    </location>
</feature>
<comment type="cofactor">
    <cofactor evidence="1">
        <name>[4Fe-4S] cluster</name>
        <dbReference type="ChEBI" id="CHEBI:49883"/>
    </cofactor>
</comment>
<dbReference type="Pfam" id="PF13087">
    <property type="entry name" value="AAA_12"/>
    <property type="match status" value="1"/>
</dbReference>
<keyword evidence="19" id="KW-0539">Nucleus</keyword>
<evidence type="ECO:0000256" key="12">
    <source>
        <dbReference type="ARBA" id="ARBA00022801"/>
    </source>
</evidence>
<dbReference type="GO" id="GO:0017108">
    <property type="term" value="F:5'-flap endonuclease activity"/>
    <property type="evidence" value="ECO:0007669"/>
    <property type="project" value="EnsemblFungi"/>
</dbReference>
<dbReference type="EC" id="3.6.4.12" evidence="4"/>
<dbReference type="PANTHER" id="PTHR43788:SF8">
    <property type="entry name" value="DNA-BINDING PROTEIN SMUBP-2"/>
    <property type="match status" value="1"/>
</dbReference>
<evidence type="ECO:0000256" key="5">
    <source>
        <dbReference type="ARBA" id="ARBA00021516"/>
    </source>
</evidence>
<dbReference type="GO" id="GO:0043539">
    <property type="term" value="F:protein serine/threonine kinase activator activity"/>
    <property type="evidence" value="ECO:0007669"/>
    <property type="project" value="EnsemblFungi"/>
</dbReference>
<evidence type="ECO:0000256" key="18">
    <source>
        <dbReference type="ARBA" id="ARBA00023204"/>
    </source>
</evidence>
<protein>
    <recommendedName>
        <fullName evidence="5">DNA replication ATP-dependent helicase/nuclease DNA2</fullName>
        <ecNumber evidence="4">3.6.4.12</ecNumber>
    </recommendedName>
</protein>
<dbReference type="InParanoid" id="A7TEX4"/>
<dbReference type="RefSeq" id="XP_001647078.1">
    <property type="nucleotide sequence ID" value="XM_001647028.1"/>
</dbReference>
<evidence type="ECO:0000256" key="19">
    <source>
        <dbReference type="ARBA" id="ARBA00023242"/>
    </source>
</evidence>
<evidence type="ECO:0000256" key="1">
    <source>
        <dbReference type="ARBA" id="ARBA00001966"/>
    </source>
</evidence>
<dbReference type="GO" id="GO:0005634">
    <property type="term" value="C:nucleus"/>
    <property type="evidence" value="ECO:0007669"/>
    <property type="project" value="UniProtKB-SubCell"/>
</dbReference>
<keyword evidence="17" id="KW-0238">DNA-binding</keyword>
<organism evidence="27">
    <name type="scientific">Vanderwaltozyma polyspora (strain ATCC 22028 / DSM 70294 / BCRC 21397 / CBS 2163 / NBRC 10782 / NRRL Y-8283 / UCD 57-17)</name>
    <name type="common">Kluyveromyces polysporus</name>
    <dbReference type="NCBI Taxonomy" id="436907"/>
    <lineage>
        <taxon>Eukaryota</taxon>
        <taxon>Fungi</taxon>
        <taxon>Dikarya</taxon>
        <taxon>Ascomycota</taxon>
        <taxon>Saccharomycotina</taxon>
        <taxon>Saccharomycetes</taxon>
        <taxon>Saccharomycetales</taxon>
        <taxon>Saccharomycetaceae</taxon>
        <taxon>Vanderwaltozyma</taxon>
    </lineage>
</organism>
<evidence type="ECO:0000256" key="7">
    <source>
        <dbReference type="ARBA" id="ARBA00022705"/>
    </source>
</evidence>
<dbReference type="HOGENOM" id="CLU_001666_2_1_1"/>
<dbReference type="InterPro" id="IPR041679">
    <property type="entry name" value="DNA2/NAM7-like_C"/>
</dbReference>
<name>A7TEX4_VANPO</name>
<evidence type="ECO:0000256" key="20">
    <source>
        <dbReference type="ARBA" id="ARBA00023268"/>
    </source>
</evidence>
<dbReference type="InterPro" id="IPR047187">
    <property type="entry name" value="SF1_C_Upf1"/>
</dbReference>
<feature type="domain" description="DNA replication factor Dna2 N-terminal" evidence="23">
    <location>
        <begin position="433"/>
        <end position="650"/>
    </location>
</feature>
<dbReference type="GeneID" id="5547554"/>
<dbReference type="GO" id="GO:0061849">
    <property type="term" value="F:telomeric G-quadruplex DNA binding"/>
    <property type="evidence" value="ECO:0007669"/>
    <property type="project" value="EnsemblFungi"/>
</dbReference>
<keyword evidence="18" id="KW-0234">DNA repair</keyword>
<comment type="similarity">
    <text evidence="3">Belongs to the DNA2/NAM7 helicase family.</text>
</comment>
<keyword evidence="12" id="KW-0378">Hydrolase</keyword>
<dbReference type="GO" id="GO:0000706">
    <property type="term" value="P:meiotic DNA double-strand break processing"/>
    <property type="evidence" value="ECO:0007669"/>
    <property type="project" value="EnsemblFungi"/>
</dbReference>
<sequence length="1505" mass="169871">MPSTPERKGSKREASSPLVAVKGNSRRVSAAGKGPVIGEKKRVKKYHFAPVNNLDPSVKSNGSVLQSISVSQIRNTAVTKDTSSPLKAPFLPKQKKKILTPVKTIENIRPDYKSLEKSEFKPTQEVIWKYSPDRKVNVNEKLASSQDYSDPVSFENAEQTISSTPIIPNRLKSIINFNNMNDKESVDIQSTITTTSMLRNESLEVKSMRGNKADAFRDIEEILCDIEGNVNTKLRISSPPDVPSSPTELEHLTQIETDPSIIVDELVNRLEEKKDLEEIKESKENCNSFDAARQESNIVNIEATDIEDEDLDNEEDDSLIEILTQKSSKISGSYKDDLKEDETECQAKTIIEEEENEDDDSLLDYLDYGEEIITNQPEHNKSSGNAQTLSMDELLASAKTSVKRNGVVRLVIQSLRESTVPNVGKQKILTCVDAEGETSSVIIRHPWVYLEFEAGDIIHIIEGKHSENKRLLSDDKHPKTQLINDNLLILNPDILLSATIVGNSIECLRRAVLQSIVQDSRGEPDISMILGTIIHELVQDALRYKVENNKLSAEYLENTLDLLLEEHSFSILLCNCSITDIKQRIMNEHFENIMKFINNIVQKSNYGKYVSISGTRQKKPISLSNVFDIEENIWSTVYGLKGFIDATVEAHVESDYFVAPLEIKTGKAKSVSHEAQGLIYTLLLTDKYELPVKFYLLLYTRYNDLTSYTRSIATLKHVLMFRNQMSIRLKYRLNEINSKTSFKMTLPPILRGSFCDTCYMKSECMVLNKLLEDGTSTEAGLRDGEYEILTNHLTKNQERYKEFFMKYNDLITKEESSLTCMNKEMFLLDSTTRESISGRCISNLIVAEYPSNKASEGKFLYEFKRSQDAKSSISMLNSHLTNNDLVYISDEKGHFAICDGRVSSISKSSIVISTSKRLLDNNIILNGNQVKGITNVPQKVADNSLSSRNNTMTYRIDKNELQSGLALARANLLNLFLPPVDTTEVIIDEKTGNSRNLKESEGGNARLRSIIVDCKPPSFKKDGEKPIIPYTIEKDLSFNEDQINAIDKVMRAYDYSLILGMPGTGKTTVIAEIIKILVANKKTILLTSYTHSAVDNVLIKMSNTNMNIIRLGSKQRVHPESQKYTLDYDSIDNYEQYLEVINSASVVATTCLGINDVMLTMREKDFDYVILDEASQVSLPVALGPLRFGRKFILVGDHHQLPPLVKNEAARLGGLEVSPFQMLCQKFPESVSSLRYQYRMCEDIVKLSNFLVYENQLMCGTEKVKNQGLEVPNPDNLNLFHIPGKHNWLENVISPQNKVIFLNYDNCKTIVENSDTDNITNEGEVNLAYQCVRAFTNSGISTKNIGVMSLYRGQIRLLKRKFEKERYSKLEILTADQFQGRDKDCIIISLVRRNNELNGGSLLKELRRVNVAMSRAKSKLIIIGSKTTIRSVIELQPFIHLLDSSGWITDLPENCLTCYDFENNSSQSGDSLIETTQRHTGNKNITSESKVLKNKPITKQILTEL</sequence>
<evidence type="ECO:0000256" key="22">
    <source>
        <dbReference type="SAM" id="MobiDB-lite"/>
    </source>
</evidence>
<feature type="domain" description="DNA2/NAM7 helicase helicase" evidence="24">
    <location>
        <begin position="1139"/>
        <end position="1207"/>
    </location>
</feature>
<keyword evidence="7" id="KW-0235">DNA replication</keyword>
<dbReference type="GO" id="GO:0017116">
    <property type="term" value="F:single-stranded DNA helicase activity"/>
    <property type="evidence" value="ECO:0007669"/>
    <property type="project" value="EnsemblFungi"/>
</dbReference>
<evidence type="ECO:0000256" key="8">
    <source>
        <dbReference type="ARBA" id="ARBA00022722"/>
    </source>
</evidence>
<dbReference type="GO" id="GO:0051539">
    <property type="term" value="F:4 iron, 4 sulfur cluster binding"/>
    <property type="evidence" value="ECO:0007669"/>
    <property type="project" value="UniProtKB-KW"/>
</dbReference>
<dbReference type="GO" id="GO:0005737">
    <property type="term" value="C:cytoplasm"/>
    <property type="evidence" value="ECO:0007669"/>
    <property type="project" value="EnsemblFungi"/>
</dbReference>
<dbReference type="InterPro" id="IPR014808">
    <property type="entry name" value="DNA_replication_fac_Dna2_N"/>
</dbReference>
<keyword evidence="27" id="KW-1185">Reference proteome</keyword>
<evidence type="ECO:0000259" key="25">
    <source>
        <dbReference type="Pfam" id="PF13087"/>
    </source>
</evidence>
<dbReference type="Gene3D" id="3.90.320.10">
    <property type="match status" value="1"/>
</dbReference>
<evidence type="ECO:0000313" key="26">
    <source>
        <dbReference type="EMBL" id="EDO19220.1"/>
    </source>
</evidence>
<dbReference type="GO" id="GO:0035861">
    <property type="term" value="C:site of double-strand break"/>
    <property type="evidence" value="ECO:0007669"/>
    <property type="project" value="EnsemblFungi"/>
</dbReference>
<dbReference type="GO" id="GO:0043139">
    <property type="term" value="F:5'-3' DNA helicase activity"/>
    <property type="evidence" value="ECO:0007669"/>
    <property type="project" value="EnsemblFungi"/>
</dbReference>
<dbReference type="GO" id="GO:0006273">
    <property type="term" value="P:lagging strand elongation"/>
    <property type="evidence" value="ECO:0007669"/>
    <property type="project" value="EnsemblFungi"/>
</dbReference>
<evidence type="ECO:0000256" key="14">
    <source>
        <dbReference type="ARBA" id="ARBA00022840"/>
    </source>
</evidence>
<keyword evidence="20" id="KW-0511">Multifunctional enzyme</keyword>
<feature type="domain" description="DNA2/NAM7 helicase helicase" evidence="24">
    <location>
        <begin position="1038"/>
        <end position="1130"/>
    </location>
</feature>
<dbReference type="EMBL" id="DS480381">
    <property type="protein sequence ID" value="EDO19220.1"/>
    <property type="molecule type" value="Genomic_DNA"/>
</dbReference>
<comment type="catalytic activity">
    <reaction evidence="21">
        <text>ATP + H2O = ADP + phosphate + H(+)</text>
        <dbReference type="Rhea" id="RHEA:13065"/>
        <dbReference type="ChEBI" id="CHEBI:15377"/>
        <dbReference type="ChEBI" id="CHEBI:15378"/>
        <dbReference type="ChEBI" id="CHEBI:30616"/>
        <dbReference type="ChEBI" id="CHEBI:43474"/>
        <dbReference type="ChEBI" id="CHEBI:456216"/>
        <dbReference type="EC" id="3.6.4.12"/>
    </reaction>
</comment>
<evidence type="ECO:0000259" key="24">
    <source>
        <dbReference type="Pfam" id="PF13086"/>
    </source>
</evidence>
<keyword evidence="6" id="KW-0004">4Fe-4S</keyword>
<dbReference type="SUPFAM" id="SSF52540">
    <property type="entry name" value="P-loop containing nucleoside triphosphate hydrolases"/>
    <property type="match status" value="1"/>
</dbReference>
<evidence type="ECO:0000313" key="27">
    <source>
        <dbReference type="Proteomes" id="UP000000267"/>
    </source>
</evidence>
<dbReference type="InterPro" id="IPR027417">
    <property type="entry name" value="P-loop_NTPase"/>
</dbReference>
<evidence type="ECO:0000256" key="11">
    <source>
        <dbReference type="ARBA" id="ARBA00022763"/>
    </source>
</evidence>
<evidence type="ECO:0000256" key="13">
    <source>
        <dbReference type="ARBA" id="ARBA00022806"/>
    </source>
</evidence>
<keyword evidence="13" id="KW-0347">Helicase</keyword>
<dbReference type="Gene3D" id="3.40.50.300">
    <property type="entry name" value="P-loop containing nucleotide triphosphate hydrolases"/>
    <property type="match status" value="2"/>
</dbReference>
<keyword evidence="9" id="KW-0479">Metal-binding</keyword>
<dbReference type="GO" id="GO:0032448">
    <property type="term" value="F:DNA hairpin binding"/>
    <property type="evidence" value="ECO:0007669"/>
    <property type="project" value="EnsemblFungi"/>
</dbReference>
<dbReference type="GO" id="GO:0000723">
    <property type="term" value="P:telomere maintenance"/>
    <property type="evidence" value="ECO:0007669"/>
    <property type="project" value="EnsemblFungi"/>
</dbReference>
<feature type="region of interest" description="Disordered" evidence="22">
    <location>
        <begin position="1"/>
        <end position="36"/>
    </location>
</feature>
<dbReference type="GO" id="GO:0000014">
    <property type="term" value="F:single-stranded DNA endodeoxyribonuclease activity"/>
    <property type="evidence" value="ECO:0007669"/>
    <property type="project" value="EnsemblFungi"/>
</dbReference>
<dbReference type="GO" id="GO:0046872">
    <property type="term" value="F:metal ion binding"/>
    <property type="evidence" value="ECO:0007669"/>
    <property type="project" value="UniProtKB-KW"/>
</dbReference>
<dbReference type="InterPro" id="IPR011604">
    <property type="entry name" value="PDDEXK-like_dom_sf"/>
</dbReference>
<dbReference type="InterPro" id="IPR050534">
    <property type="entry name" value="Coronavir_polyprotein_1ab"/>
</dbReference>
<evidence type="ECO:0000256" key="15">
    <source>
        <dbReference type="ARBA" id="ARBA00023004"/>
    </source>
</evidence>
<dbReference type="GO" id="GO:0000400">
    <property type="term" value="F:four-way junction DNA binding"/>
    <property type="evidence" value="ECO:0007669"/>
    <property type="project" value="EnsemblFungi"/>
</dbReference>
<evidence type="ECO:0000256" key="9">
    <source>
        <dbReference type="ARBA" id="ARBA00022723"/>
    </source>
</evidence>
<dbReference type="PhylomeDB" id="A7TEX4"/>
<dbReference type="PANTHER" id="PTHR43788">
    <property type="entry name" value="DNA2/NAM7 HELICASE FAMILY MEMBER"/>
    <property type="match status" value="1"/>
</dbReference>
<keyword evidence="11" id="KW-0227">DNA damage</keyword>
<dbReference type="Pfam" id="PF13086">
    <property type="entry name" value="AAA_11"/>
    <property type="match status" value="2"/>
</dbReference>
<keyword evidence="15" id="KW-0408">Iron</keyword>
<comment type="subcellular location">
    <subcellularLocation>
        <location evidence="2">Nucleus</location>
    </subcellularLocation>
</comment>
<dbReference type="Pfam" id="PF08696">
    <property type="entry name" value="Dna2"/>
    <property type="match status" value="1"/>
</dbReference>
<dbReference type="FunCoup" id="A7TEX4">
    <property type="interactions" value="595"/>
</dbReference>
<keyword evidence="14" id="KW-0067">ATP-binding</keyword>
<dbReference type="CDD" id="cd18808">
    <property type="entry name" value="SF1_C_Upf1"/>
    <property type="match status" value="1"/>
</dbReference>
<evidence type="ECO:0000259" key="23">
    <source>
        <dbReference type="Pfam" id="PF08696"/>
    </source>
</evidence>
<dbReference type="FunFam" id="3.40.50.300:FF:000721">
    <property type="entry name" value="DNA replication ATP-dependent helicase/nuclease DNA2"/>
    <property type="match status" value="1"/>
</dbReference>
<dbReference type="InterPro" id="IPR026851">
    <property type="entry name" value="Dna2/JHS1_DEXXQ-box"/>
</dbReference>
<reference evidence="26 27" key="1">
    <citation type="journal article" date="2007" name="Proc. Natl. Acad. Sci. U.S.A.">
        <title>Independent sorting-out of thousands of duplicated gene pairs in two yeast species descended from a whole-genome duplication.</title>
        <authorList>
            <person name="Scannell D.R."/>
            <person name="Frank A.C."/>
            <person name="Conant G.C."/>
            <person name="Byrne K.P."/>
            <person name="Woolfit M."/>
            <person name="Wolfe K.H."/>
        </authorList>
    </citation>
    <scope>NUCLEOTIDE SEQUENCE [LARGE SCALE GENOMIC DNA]</scope>
    <source>
        <strain evidence="27">ATCC 22028 / DSM 70294 / BCRC 21397 / CBS 2163 / NBRC 10782 / NRRL Y-8283 / UCD 57-17</strain>
    </source>
</reference>
<dbReference type="KEGG" id="vpo:Kpol_1050p80"/>
<dbReference type="CDD" id="cd18041">
    <property type="entry name" value="DEXXQc_DNA2"/>
    <property type="match status" value="1"/>
</dbReference>
<dbReference type="InterPro" id="IPR041677">
    <property type="entry name" value="DNA2/NAM7_AAA_11"/>
</dbReference>
<dbReference type="STRING" id="436907.A7TEX4"/>
<dbReference type="GO" id="GO:0033314">
    <property type="term" value="P:mitotic DNA replication checkpoint signaling"/>
    <property type="evidence" value="ECO:0007669"/>
    <property type="project" value="EnsemblFungi"/>
</dbReference>
<accession>A7TEX4</accession>
<evidence type="ECO:0000256" key="2">
    <source>
        <dbReference type="ARBA" id="ARBA00004123"/>
    </source>
</evidence>
<feature type="domain" description="DNA2/NAM7 helicase-like C-terminal" evidence="25">
    <location>
        <begin position="1215"/>
        <end position="1426"/>
    </location>
</feature>
<dbReference type="GO" id="GO:0016887">
    <property type="term" value="F:ATP hydrolysis activity"/>
    <property type="evidence" value="ECO:0007669"/>
    <property type="project" value="RHEA"/>
</dbReference>
<evidence type="ECO:0000256" key="3">
    <source>
        <dbReference type="ARBA" id="ARBA00007913"/>
    </source>
</evidence>
<dbReference type="GO" id="GO:0005524">
    <property type="term" value="F:ATP binding"/>
    <property type="evidence" value="ECO:0007669"/>
    <property type="project" value="UniProtKB-KW"/>
</dbReference>
<keyword evidence="10" id="KW-0547">Nucleotide-binding</keyword>
<evidence type="ECO:0000256" key="21">
    <source>
        <dbReference type="ARBA" id="ARBA00047995"/>
    </source>
</evidence>
<dbReference type="OMA" id="NYCEAAI"/>
<dbReference type="Proteomes" id="UP000000267">
    <property type="component" value="Unassembled WGS sequence"/>
</dbReference>
<evidence type="ECO:0000256" key="17">
    <source>
        <dbReference type="ARBA" id="ARBA00023125"/>
    </source>
</evidence>
<dbReference type="eggNOG" id="KOG1805">
    <property type="taxonomic scope" value="Eukaryota"/>
</dbReference>
<evidence type="ECO:0000256" key="16">
    <source>
        <dbReference type="ARBA" id="ARBA00023014"/>
    </source>
</evidence>
<keyword evidence="8" id="KW-0540">Nuclease</keyword>